<dbReference type="Proteomes" id="UP000002668">
    <property type="component" value="Genome"/>
</dbReference>
<dbReference type="HOGENOM" id="CLU_475046_0_0_1"/>
<dbReference type="PANTHER" id="PTHR28037">
    <property type="entry name" value="ALCOHOL O-ACETYLTRANSFERASE 1-RELATED"/>
    <property type="match status" value="1"/>
</dbReference>
<dbReference type="InterPro" id="IPR052058">
    <property type="entry name" value="Alcohol_O-acetyltransferase"/>
</dbReference>
<feature type="region of interest" description="Disordered" evidence="1">
    <location>
        <begin position="195"/>
        <end position="216"/>
    </location>
</feature>
<evidence type="ECO:0000313" key="2">
    <source>
        <dbReference type="EMBL" id="CBX95299.1"/>
    </source>
</evidence>
<protein>
    <submittedName>
        <fullName evidence="2">Uncharacterized protein</fullName>
    </submittedName>
</protein>
<dbReference type="InParanoid" id="E4ZX89"/>
<dbReference type="EMBL" id="FP929127">
    <property type="protein sequence ID" value="CBX95299.1"/>
    <property type="molecule type" value="Genomic_DNA"/>
</dbReference>
<dbReference type="PANTHER" id="PTHR28037:SF1">
    <property type="entry name" value="ALCOHOL O-ACETYLTRANSFERASE 1-RELATED"/>
    <property type="match status" value="1"/>
</dbReference>
<evidence type="ECO:0000313" key="3">
    <source>
        <dbReference type="Proteomes" id="UP000002668"/>
    </source>
</evidence>
<feature type="compositionally biased region" description="Pro residues" evidence="1">
    <location>
        <begin position="1"/>
        <end position="11"/>
    </location>
</feature>
<dbReference type="AlphaFoldDB" id="E4ZX89"/>
<dbReference type="RefSeq" id="XP_003838778.1">
    <property type="nucleotide sequence ID" value="XM_003838730.1"/>
</dbReference>
<sequence length="625" mass="69437">MSPPQTQPQPPNHWLSKYSSPHPWTLSSPTTPNKDHDKENPTTSTTTPQTFSRPLGLVETSFDIDGTHYGGRADMTCLLTLSITHQLWPANIRYHIALAWTQLRLEHVLLSSRVSDEDRDKTRRFHVPVPRSREEAVRQAEEEGMQWVEDVCDAVEVEDGGEEVYRHAYNVCRIIDPRVCLAKLLVLPLQQHNDSGTDTATQANNDPTSKQSQSTTRTKKATLHLLLILAHQISDGLTCYTWLTHFLHILNTPTPQILSSLSSLIHPAQIQPKLPPPQEALYPAIPGSRARQRWFWALTRVLRHVAKPLPPTFPNPLFRERRLDTAPALPEKFAGLFSYQGPGLPPMRCGTVAVSLSLGSSQRLMALCRKAHVSIGAGCFALAGLAMMEIHESRYPEIPDELRPAFAASFPLNPRAFFADPPQPDSCMLAFSEGIVMPFLPSRLPVEGRFGVVARHANRGLRVYQKRLKVRKGGAEEMDVSLDKHSPGRLLAMGYVAQIERVEAKLPPQKRTGERLNPQGDLRPKVGEYGATCGVSSVGSLAAFFRRGQYDLEDLGERDFAADFRQVKMGVRARENEFLIGSSTSAEGIISFGVSYDANAISEDAANMWAEKMSGLLEKGDGSRL</sequence>
<feature type="compositionally biased region" description="Low complexity" evidence="1">
    <location>
        <begin position="41"/>
        <end position="50"/>
    </location>
</feature>
<name>E4ZX89_LEPMJ</name>
<keyword evidence="3" id="KW-1185">Reference proteome</keyword>
<gene>
    <name evidence="2" type="ORF">LEMA_P024510.1</name>
</gene>
<dbReference type="GeneID" id="13280799"/>
<dbReference type="OMA" id="RPPMSCG"/>
<feature type="compositionally biased region" description="Polar residues" evidence="1">
    <location>
        <begin position="195"/>
        <end position="207"/>
    </location>
</feature>
<dbReference type="eggNOG" id="ENOG502SGIR">
    <property type="taxonomic scope" value="Eukaryota"/>
</dbReference>
<dbReference type="VEuPathDB" id="FungiDB:LEMA_P024510.1"/>
<reference evidence="3" key="1">
    <citation type="journal article" date="2011" name="Nat. Commun.">
        <title>Effector diversification within compartments of the Leptosphaeria maculans genome affected by Repeat-Induced Point mutations.</title>
        <authorList>
            <person name="Rouxel T."/>
            <person name="Grandaubert J."/>
            <person name="Hane J.K."/>
            <person name="Hoede C."/>
            <person name="van de Wouw A.P."/>
            <person name="Couloux A."/>
            <person name="Dominguez V."/>
            <person name="Anthouard V."/>
            <person name="Bally P."/>
            <person name="Bourras S."/>
            <person name="Cozijnsen A.J."/>
            <person name="Ciuffetti L.M."/>
            <person name="Degrave A."/>
            <person name="Dilmaghani A."/>
            <person name="Duret L."/>
            <person name="Fudal I."/>
            <person name="Goodwin S.B."/>
            <person name="Gout L."/>
            <person name="Glaser N."/>
            <person name="Linglin J."/>
            <person name="Kema G.H.J."/>
            <person name="Lapalu N."/>
            <person name="Lawrence C.B."/>
            <person name="May K."/>
            <person name="Meyer M."/>
            <person name="Ollivier B."/>
            <person name="Poulain J."/>
            <person name="Schoch C.L."/>
            <person name="Simon A."/>
            <person name="Spatafora J.W."/>
            <person name="Stachowiak A."/>
            <person name="Turgeon B.G."/>
            <person name="Tyler B.M."/>
            <person name="Vincent D."/>
            <person name="Weissenbach J."/>
            <person name="Amselem J."/>
            <person name="Quesneville H."/>
            <person name="Oliver R.P."/>
            <person name="Wincker P."/>
            <person name="Balesdent M.-H."/>
            <person name="Howlett B.J."/>
        </authorList>
    </citation>
    <scope>NUCLEOTIDE SEQUENCE [LARGE SCALE GENOMIC DNA]</scope>
    <source>
        <strain evidence="3">JN3 / isolate v23.1.3 / race Av1-4-5-6-7-8</strain>
    </source>
</reference>
<organism evidence="3">
    <name type="scientific">Leptosphaeria maculans (strain JN3 / isolate v23.1.3 / race Av1-4-5-6-7-8)</name>
    <name type="common">Blackleg fungus</name>
    <name type="synonym">Phoma lingam</name>
    <dbReference type="NCBI Taxonomy" id="985895"/>
    <lineage>
        <taxon>Eukaryota</taxon>
        <taxon>Fungi</taxon>
        <taxon>Dikarya</taxon>
        <taxon>Ascomycota</taxon>
        <taxon>Pezizomycotina</taxon>
        <taxon>Dothideomycetes</taxon>
        <taxon>Pleosporomycetidae</taxon>
        <taxon>Pleosporales</taxon>
        <taxon>Pleosporineae</taxon>
        <taxon>Leptosphaeriaceae</taxon>
        <taxon>Plenodomus</taxon>
        <taxon>Plenodomus lingam/Leptosphaeria maculans species complex</taxon>
    </lineage>
</organism>
<dbReference type="OrthoDB" id="3355480at2759"/>
<proteinExistence type="predicted"/>
<dbReference type="STRING" id="985895.E4ZX89"/>
<feature type="region of interest" description="Disordered" evidence="1">
    <location>
        <begin position="1"/>
        <end position="54"/>
    </location>
</feature>
<dbReference type="InterPro" id="IPR023213">
    <property type="entry name" value="CAT-like_dom_sf"/>
</dbReference>
<accession>E4ZX89</accession>
<evidence type="ECO:0000256" key="1">
    <source>
        <dbReference type="SAM" id="MobiDB-lite"/>
    </source>
</evidence>
<dbReference type="Gene3D" id="3.30.559.10">
    <property type="entry name" value="Chloramphenicol acetyltransferase-like domain"/>
    <property type="match status" value="1"/>
</dbReference>